<reference evidence="2" key="1">
    <citation type="submission" date="2018-11" db="EMBL/GenBank/DDBJ databases">
        <authorList>
            <person name="Shen W.-C."/>
            <person name="Liang S.-W."/>
            <person name="Huang Y.-H."/>
            <person name="Chiu J.-Y."/>
        </authorList>
    </citation>
    <scope>NUCLEOTIDE SEQUENCE</scope>
    <source>
        <strain evidence="2">12JK1RB1-A1</strain>
    </source>
</reference>
<gene>
    <name evidence="2" type="ORF">UE_1438</name>
</gene>
<organism evidence="2">
    <name type="scientific">Ustilago esculenta</name>
    <dbReference type="NCBI Taxonomy" id="185366"/>
    <lineage>
        <taxon>Eukaryota</taxon>
        <taxon>Fungi</taxon>
        <taxon>Dikarya</taxon>
        <taxon>Basidiomycota</taxon>
        <taxon>Ustilaginomycotina</taxon>
        <taxon>Ustilaginomycetes</taxon>
        <taxon>Ustilaginales</taxon>
        <taxon>Ustilaginaceae</taxon>
        <taxon>Ustilago</taxon>
    </lineage>
</organism>
<feature type="region of interest" description="Disordered" evidence="1">
    <location>
        <begin position="82"/>
        <end position="108"/>
    </location>
</feature>
<dbReference type="EMBL" id="MK125512">
    <property type="protein sequence ID" value="QBH67504.1"/>
    <property type="molecule type" value="Genomic_DNA"/>
</dbReference>
<dbReference type="AlphaFoldDB" id="A0A481SHJ3"/>
<evidence type="ECO:0000313" key="2">
    <source>
        <dbReference type="EMBL" id="QBH67504.1"/>
    </source>
</evidence>
<evidence type="ECO:0000256" key="1">
    <source>
        <dbReference type="SAM" id="MobiDB-lite"/>
    </source>
</evidence>
<proteinExistence type="predicted"/>
<accession>A0A481SHJ3</accession>
<sequence>MFPASVLTATCLGTWDVSGWSAPTLVNATLETPSPGIFSHEDWDFVLCQVWELKASYLRPVMAAMVQYMTQRCQLYSKHQPHKSVTMAGGPPDSLHDVVAPPPAPPSPTVVLPPPTATPPKLELEFFIPQSMEYAADY</sequence>
<reference evidence="2" key="2">
    <citation type="journal article" date="2019" name="Fungal Genet. Biol.">
        <title>The smut fungus Ustilago esculenta has a bipolar mating system with three idiomorphs larger than 500?kb.</title>
        <authorList>
            <person name="Liang S.W."/>
            <person name="Huang Y.H."/>
            <person name="Chiu J.Y."/>
            <person name="Tseng H.W."/>
            <person name="Haung J.H."/>
            <person name="Shen W.C."/>
        </authorList>
    </citation>
    <scope>NUCLEOTIDE SEQUENCE</scope>
    <source>
        <strain evidence="2">12JK1RB1-A1</strain>
    </source>
</reference>
<name>A0A481SHJ3_9BASI</name>
<protein>
    <submittedName>
        <fullName evidence="2">Uncharacterized protein</fullName>
    </submittedName>
</protein>